<evidence type="ECO:0000313" key="2">
    <source>
        <dbReference type="Proteomes" id="UP001500547"/>
    </source>
</evidence>
<dbReference type="Proteomes" id="UP001500547">
    <property type="component" value="Unassembled WGS sequence"/>
</dbReference>
<keyword evidence="2" id="KW-1185">Reference proteome</keyword>
<protein>
    <submittedName>
        <fullName evidence="1">Uncharacterized protein</fullName>
    </submittedName>
</protein>
<dbReference type="PROSITE" id="PS51257">
    <property type="entry name" value="PROKAR_LIPOPROTEIN"/>
    <property type="match status" value="1"/>
</dbReference>
<gene>
    <name evidence="1" type="ORF">GCM10025770_28540</name>
</gene>
<sequence>MHDKNCAAMRHCAISALLALTLVGCIKKPELKPFTPAECALTAQMPGVPARRTLDTAGPLGQFKAVVYESRFDDVTYTLMCAQLTDDQVKALRRTNQRAMHEKTVADVVARMRGTVLATGTPESNGRVREYGYSALIADGGDRQRTSVSFFVHGSVYAQLIATYPNPASYNQEHFANLFTELMTLN</sequence>
<accession>A0ABP9QVZ8</accession>
<reference evidence="2" key="1">
    <citation type="journal article" date="2019" name="Int. J. Syst. Evol. Microbiol.">
        <title>The Global Catalogue of Microorganisms (GCM) 10K type strain sequencing project: providing services to taxonomists for standard genome sequencing and annotation.</title>
        <authorList>
            <consortium name="The Broad Institute Genomics Platform"/>
            <consortium name="The Broad Institute Genome Sequencing Center for Infectious Disease"/>
            <person name="Wu L."/>
            <person name="Ma J."/>
        </authorList>
    </citation>
    <scope>NUCLEOTIDE SEQUENCE [LARGE SCALE GENOMIC DNA]</scope>
    <source>
        <strain evidence="2">JCM 18715</strain>
    </source>
</reference>
<evidence type="ECO:0000313" key="1">
    <source>
        <dbReference type="EMBL" id="GAA5168494.1"/>
    </source>
</evidence>
<organism evidence="1 2">
    <name type="scientific">Viridibacterium curvum</name>
    <dbReference type="NCBI Taxonomy" id="1101404"/>
    <lineage>
        <taxon>Bacteria</taxon>
        <taxon>Pseudomonadati</taxon>
        <taxon>Pseudomonadota</taxon>
        <taxon>Betaproteobacteria</taxon>
        <taxon>Rhodocyclales</taxon>
        <taxon>Rhodocyclaceae</taxon>
        <taxon>Viridibacterium</taxon>
    </lineage>
</organism>
<name>A0ABP9QVZ8_9RHOO</name>
<comment type="caution">
    <text evidence="1">The sequence shown here is derived from an EMBL/GenBank/DDBJ whole genome shotgun (WGS) entry which is preliminary data.</text>
</comment>
<proteinExistence type="predicted"/>
<dbReference type="EMBL" id="BAABLD010000010">
    <property type="protein sequence ID" value="GAA5168494.1"/>
    <property type="molecule type" value="Genomic_DNA"/>
</dbReference>